<comment type="subcellular location">
    <subcellularLocation>
        <location evidence="1">Periplasm</location>
    </subcellularLocation>
</comment>
<name>A0ABY7YVH0_9HYPH</name>
<reference evidence="4 5" key="1">
    <citation type="submission" date="2023-02" db="EMBL/GenBank/DDBJ databases">
        <title>Devosia chondri sp. nov., isolated from the phycosphere of marine algae.</title>
        <authorList>
            <person name="Kim J.M."/>
            <person name="Lee J.K."/>
            <person name="Choi B.J."/>
            <person name="Bayburt H."/>
            <person name="Jeon C.O."/>
        </authorList>
    </citation>
    <scope>NUCLEOTIDE SEQUENCE [LARGE SCALE GENOMIC DNA]</scope>
    <source>
        <strain evidence="4 5">G2-5</strain>
    </source>
</reference>
<dbReference type="Proteomes" id="UP001222118">
    <property type="component" value="Chromosome"/>
</dbReference>
<gene>
    <name evidence="4" type="ORF">PSQ90_12895</name>
</gene>
<evidence type="ECO:0000256" key="2">
    <source>
        <dbReference type="ARBA" id="ARBA00008520"/>
    </source>
</evidence>
<dbReference type="InterPro" id="IPR006059">
    <property type="entry name" value="SBP"/>
</dbReference>
<comment type="similarity">
    <text evidence="2">Belongs to the bacterial solute-binding protein 1 family.</text>
</comment>
<dbReference type="RefSeq" id="WP_282210701.1">
    <property type="nucleotide sequence ID" value="NZ_CP118247.1"/>
</dbReference>
<dbReference type="PANTHER" id="PTHR43649">
    <property type="entry name" value="ARABINOSE-BINDING PROTEIN-RELATED"/>
    <property type="match status" value="1"/>
</dbReference>
<sequence>MKRFPGSGISRRSFLAGSTALGAIALSGIVPSLAQEFNIADPIAPIEADGPFRWIDSGDQKAVFYKAFFKKYGEDRGIEVVYDGLPWNEINTVLPLGVRNNTAQDAFCLPLNLPPAFAVKEGWVQPLDDYIPDLAKWKEGFPAGAFLEGINEFDGKTYGLPYTSARVTSAHILFNRKYMQDAGFDPETTALDWDTFREAARKITENSKGRAYGLIMGGAQVNRWADITRTLAQMAGRACGDTSIGTGIDFRTGELVFDSDEFVGAVELLLALNADGSIFPGIMGLNAPQARALVPQGAAGMILQGPWNIPQWERENPDFDFGIAPPPAPAGTTGTYVIAGSLASSANTMFINAKAKNPQIAADVFHYLGTDQGQTDWGNVVGPSDPPIFPSAQANSTMSERSKAALAMFQAVIRIGPNPFARNPALSEVAKAYVEPTPSLAQTVQGLFTGQASGIKEQLTTLKSATNTALDAAFKAAKDAGADVSRDELVFANWQPERDYVGADYKAL</sequence>
<dbReference type="PROSITE" id="PS51318">
    <property type="entry name" value="TAT"/>
    <property type="match status" value="1"/>
</dbReference>
<dbReference type="Pfam" id="PF01547">
    <property type="entry name" value="SBP_bac_1"/>
    <property type="match status" value="1"/>
</dbReference>
<evidence type="ECO:0000313" key="5">
    <source>
        <dbReference type="Proteomes" id="UP001222118"/>
    </source>
</evidence>
<evidence type="ECO:0000313" key="4">
    <source>
        <dbReference type="EMBL" id="WDR05182.1"/>
    </source>
</evidence>
<keyword evidence="3" id="KW-0574">Periplasm</keyword>
<dbReference type="Gene3D" id="3.40.190.10">
    <property type="entry name" value="Periplasmic binding protein-like II"/>
    <property type="match status" value="1"/>
</dbReference>
<organism evidence="4 5">
    <name type="scientific">Devosia rhodophyticola</name>
    <dbReference type="NCBI Taxonomy" id="3026423"/>
    <lineage>
        <taxon>Bacteria</taxon>
        <taxon>Pseudomonadati</taxon>
        <taxon>Pseudomonadota</taxon>
        <taxon>Alphaproteobacteria</taxon>
        <taxon>Hyphomicrobiales</taxon>
        <taxon>Devosiaceae</taxon>
        <taxon>Devosia</taxon>
    </lineage>
</organism>
<dbReference type="InterPro" id="IPR006311">
    <property type="entry name" value="TAT_signal"/>
</dbReference>
<proteinExistence type="inferred from homology"/>
<dbReference type="InterPro" id="IPR050490">
    <property type="entry name" value="Bact_solute-bd_prot1"/>
</dbReference>
<evidence type="ECO:0000256" key="3">
    <source>
        <dbReference type="ARBA" id="ARBA00022764"/>
    </source>
</evidence>
<dbReference type="PANTHER" id="PTHR43649:SF12">
    <property type="entry name" value="DIACETYLCHITOBIOSE BINDING PROTEIN DASA"/>
    <property type="match status" value="1"/>
</dbReference>
<accession>A0ABY7YVH0</accession>
<evidence type="ECO:0000256" key="1">
    <source>
        <dbReference type="ARBA" id="ARBA00004418"/>
    </source>
</evidence>
<keyword evidence="5" id="KW-1185">Reference proteome</keyword>
<dbReference type="EMBL" id="CP118247">
    <property type="protein sequence ID" value="WDR05182.1"/>
    <property type="molecule type" value="Genomic_DNA"/>
</dbReference>
<protein>
    <submittedName>
        <fullName evidence="4">Extracellular solute-binding protein</fullName>
    </submittedName>
</protein>
<dbReference type="SUPFAM" id="SSF53850">
    <property type="entry name" value="Periplasmic binding protein-like II"/>
    <property type="match status" value="1"/>
</dbReference>